<dbReference type="SUPFAM" id="SSF53448">
    <property type="entry name" value="Nucleotide-diphospho-sugar transferases"/>
    <property type="match status" value="1"/>
</dbReference>
<dbReference type="InterPro" id="IPR029044">
    <property type="entry name" value="Nucleotide-diphossugar_trans"/>
</dbReference>
<dbReference type="Proteomes" id="UP000517523">
    <property type="component" value="Unassembled WGS sequence"/>
</dbReference>
<keyword evidence="3" id="KW-0328">Glycosyltransferase</keyword>
<keyword evidence="4" id="KW-0808">Transferase</keyword>
<evidence type="ECO:0000256" key="4">
    <source>
        <dbReference type="ARBA" id="ARBA00022679"/>
    </source>
</evidence>
<dbReference type="AlphaFoldDB" id="A0A839TKS0"/>
<gene>
    <name evidence="7" type="ORF">FHS19_000994</name>
</gene>
<comment type="caution">
    <text evidence="7">The sequence shown here is derived from an EMBL/GenBank/DDBJ whole genome shotgun (WGS) entry which is preliminary data.</text>
</comment>
<reference evidence="7 8" key="1">
    <citation type="submission" date="2020-08" db="EMBL/GenBank/DDBJ databases">
        <title>Genomic Encyclopedia of Type Strains, Phase III (KMG-III): the genomes of soil and plant-associated and newly described type strains.</title>
        <authorList>
            <person name="Whitman W."/>
        </authorList>
    </citation>
    <scope>NUCLEOTIDE SEQUENCE [LARGE SCALE GENOMIC DNA]</scope>
    <source>
        <strain evidence="7 8">CECT 5831</strain>
    </source>
</reference>
<dbReference type="RefSeq" id="WP_183579345.1">
    <property type="nucleotide sequence ID" value="NZ_JACHXJ010000001.1"/>
</dbReference>
<dbReference type="EMBL" id="JACHXJ010000001">
    <property type="protein sequence ID" value="MBB3126340.1"/>
    <property type="molecule type" value="Genomic_DNA"/>
</dbReference>
<dbReference type="Gene3D" id="3.90.550.10">
    <property type="entry name" value="Spore Coat Polysaccharide Biosynthesis Protein SpsA, Chain A"/>
    <property type="match status" value="1"/>
</dbReference>
<accession>A0A839TKS0</accession>
<evidence type="ECO:0000259" key="6">
    <source>
        <dbReference type="Pfam" id="PF00535"/>
    </source>
</evidence>
<sequence>MNKPRNRSRKASRQLSASAAQKPKSNHSVKPKHALDPRITALASPRDSLPMEPFPGEHLGAYPPPRFHITAPPVMEAVQDLRTAKPGPDSAVPYDVIRFPVIDWDFRWQRPQQLSRQFAARGHRVFYITTDVVYISREHAARDEVCRFVKFKKVDRNVWLVTLCAHRRLNLYQDHMDDLDIQYLKWSLEHVLAKFAVTSYVSIVDLPFWTPLVTAMNRHNMIYDCMDDHAGFSTNHADVIHQEDLLIRNANVVLTSSQVLHQRVRELNPSSILVRNAADVSHFAGWVGSAPAELSSITGPVIGYYGAISDWFDIGLIETMARNRPEWTFALIGHTFGCDTSGVEQLPNVLLLGEKPYEELPGYLHRFDCAIIPFLQNHLTQATNPVKLYEYLAAGKPVVSTPLPELTEIASDMAVIADSPAGFEAAVERALSIGAAQPEAVRCRRKFAMSNTWGHRYEMLHRAILQHIFPKVSIVIVTHNNWSFTRQCLNSLLRKDAYPNMEIIVVDNGSTDQTRVQLAALAQKPVQTVFSPINLGFAEGNSLGASCATGEYLILLNNDTIVPDSTWVPKLIRPMQEHSDIAMTGPMSNHVGNDQALDFFIGDAVQGADPGWLQEFYESYRGRTRETGLLGFFCVAIRRGAFQEIGPLDRRYGIGMFEDDDYCERVKRAGYRMVIVEDAFVYHHGSATIKKLKNQEYQSLWERNKQYYEAKWNKSWQLPKGPLNPFNLAVTPEEVREQADALHPGEKWVLVLGESSWSDEPARWQKLVKQFSQMDGCTVIVYTMTYLQHPVVGIRKAGPRLYLTNRIDLFSQISFDLAIYCGSQQVFEEIHADRYAADGMCYETGQIEPLAAKLPDFHLYGEHQVARLVQLSLA</sequence>
<evidence type="ECO:0000256" key="1">
    <source>
        <dbReference type="ARBA" id="ARBA00004776"/>
    </source>
</evidence>
<dbReference type="PANTHER" id="PTHR43179:SF12">
    <property type="entry name" value="GALACTOFURANOSYLTRANSFERASE GLFT2"/>
    <property type="match status" value="1"/>
</dbReference>
<dbReference type="CDD" id="cd04186">
    <property type="entry name" value="GT_2_like_c"/>
    <property type="match status" value="1"/>
</dbReference>
<comment type="pathway">
    <text evidence="1">Cell wall biogenesis; cell wall polysaccharide biosynthesis.</text>
</comment>
<feature type="region of interest" description="Disordered" evidence="5">
    <location>
        <begin position="1"/>
        <end position="48"/>
    </location>
</feature>
<dbReference type="Gene3D" id="3.40.50.2000">
    <property type="entry name" value="Glycogen Phosphorylase B"/>
    <property type="match status" value="1"/>
</dbReference>
<feature type="domain" description="Glycosyltransferase 2-like" evidence="6">
    <location>
        <begin position="473"/>
        <end position="645"/>
    </location>
</feature>
<dbReference type="InterPro" id="IPR001173">
    <property type="entry name" value="Glyco_trans_2-like"/>
</dbReference>
<evidence type="ECO:0000313" key="8">
    <source>
        <dbReference type="Proteomes" id="UP000517523"/>
    </source>
</evidence>
<comment type="similarity">
    <text evidence="2">Belongs to the glycosyltransferase 2 family.</text>
</comment>
<evidence type="ECO:0000256" key="3">
    <source>
        <dbReference type="ARBA" id="ARBA00022676"/>
    </source>
</evidence>
<evidence type="ECO:0000256" key="2">
    <source>
        <dbReference type="ARBA" id="ARBA00006739"/>
    </source>
</evidence>
<evidence type="ECO:0000256" key="5">
    <source>
        <dbReference type="SAM" id="MobiDB-lite"/>
    </source>
</evidence>
<dbReference type="Pfam" id="PF00535">
    <property type="entry name" value="Glycos_transf_2"/>
    <property type="match status" value="1"/>
</dbReference>
<name>A0A839TKS0_9BACL</name>
<evidence type="ECO:0000313" key="7">
    <source>
        <dbReference type="EMBL" id="MBB3126340.1"/>
    </source>
</evidence>
<dbReference type="PANTHER" id="PTHR43179">
    <property type="entry name" value="RHAMNOSYLTRANSFERASE WBBL"/>
    <property type="match status" value="1"/>
</dbReference>
<protein>
    <recommendedName>
        <fullName evidence="6">Glycosyltransferase 2-like domain-containing protein</fullName>
    </recommendedName>
</protein>
<dbReference type="Pfam" id="PF13692">
    <property type="entry name" value="Glyco_trans_1_4"/>
    <property type="match status" value="1"/>
</dbReference>
<dbReference type="SUPFAM" id="SSF53756">
    <property type="entry name" value="UDP-Glycosyltransferase/glycogen phosphorylase"/>
    <property type="match status" value="1"/>
</dbReference>
<proteinExistence type="inferred from homology"/>
<organism evidence="7 8">
    <name type="scientific">Paenibacillus rhizosphaerae</name>
    <dbReference type="NCBI Taxonomy" id="297318"/>
    <lineage>
        <taxon>Bacteria</taxon>
        <taxon>Bacillati</taxon>
        <taxon>Bacillota</taxon>
        <taxon>Bacilli</taxon>
        <taxon>Bacillales</taxon>
        <taxon>Paenibacillaceae</taxon>
        <taxon>Paenibacillus</taxon>
    </lineage>
</organism>
<dbReference type="GO" id="GO:0016757">
    <property type="term" value="F:glycosyltransferase activity"/>
    <property type="evidence" value="ECO:0007669"/>
    <property type="project" value="UniProtKB-KW"/>
</dbReference>
<feature type="compositionally biased region" description="Basic residues" evidence="5">
    <location>
        <begin position="1"/>
        <end position="12"/>
    </location>
</feature>